<evidence type="ECO:0000313" key="2">
    <source>
        <dbReference type="EMBL" id="KAJ7319382.1"/>
    </source>
</evidence>
<feature type="region of interest" description="Disordered" evidence="1">
    <location>
        <begin position="187"/>
        <end position="224"/>
    </location>
</feature>
<sequence length="399" mass="44064">MSTAVAVRHVVIYLTQPLGPLRSTYPAKEIISAQRILIASLMLVSVPSTITIPASPSLLPSAPLVAASIGARIPWPVWRAALGSDEIHLHYSPDSRSVLGRLRRRSCGVRERRAHKLVCAEACPCQCPVNLAAALQFAPPRDSPLRARAYGRGSAHSYPSPDAALALTLKLVFVSVPFPFLLRPIPSPRAVGPSQTRTARASTPPTRRGAPPRSRHRRSPSSRLQRSLVWFPPPLWGWGTDTARRSRAHVRSLWTRARGQTTAPRDAPPRPRRRPSPSSSLLRLRLPLQGLRRVWRRTARRTCAHSRCGVRDSDGPPKHGVAGRCPLPHDRRPHTWARSQPKPTTPPSSASAPFPVPKATDRNARISLPCAPRTRSSPPPCFPEVDMPQRLHARHRSTW</sequence>
<organism evidence="2 3">
    <name type="scientific">Mycena albidolilacea</name>
    <dbReference type="NCBI Taxonomy" id="1033008"/>
    <lineage>
        <taxon>Eukaryota</taxon>
        <taxon>Fungi</taxon>
        <taxon>Dikarya</taxon>
        <taxon>Basidiomycota</taxon>
        <taxon>Agaricomycotina</taxon>
        <taxon>Agaricomycetes</taxon>
        <taxon>Agaricomycetidae</taxon>
        <taxon>Agaricales</taxon>
        <taxon>Marasmiineae</taxon>
        <taxon>Mycenaceae</taxon>
        <taxon>Mycena</taxon>
    </lineage>
</organism>
<dbReference type="AlphaFoldDB" id="A0AAD6ZEX3"/>
<feature type="region of interest" description="Disordered" evidence="1">
    <location>
        <begin position="304"/>
        <end position="399"/>
    </location>
</feature>
<reference evidence="2" key="1">
    <citation type="submission" date="2023-03" db="EMBL/GenBank/DDBJ databases">
        <title>Massive genome expansion in bonnet fungi (Mycena s.s.) driven by repeated elements and novel gene families across ecological guilds.</title>
        <authorList>
            <consortium name="Lawrence Berkeley National Laboratory"/>
            <person name="Harder C.B."/>
            <person name="Miyauchi S."/>
            <person name="Viragh M."/>
            <person name="Kuo A."/>
            <person name="Thoen E."/>
            <person name="Andreopoulos B."/>
            <person name="Lu D."/>
            <person name="Skrede I."/>
            <person name="Drula E."/>
            <person name="Henrissat B."/>
            <person name="Morin E."/>
            <person name="Kohler A."/>
            <person name="Barry K."/>
            <person name="LaButti K."/>
            <person name="Morin E."/>
            <person name="Salamov A."/>
            <person name="Lipzen A."/>
            <person name="Mereny Z."/>
            <person name="Hegedus B."/>
            <person name="Baldrian P."/>
            <person name="Stursova M."/>
            <person name="Weitz H."/>
            <person name="Taylor A."/>
            <person name="Grigoriev I.V."/>
            <person name="Nagy L.G."/>
            <person name="Martin F."/>
            <person name="Kauserud H."/>
        </authorList>
    </citation>
    <scope>NUCLEOTIDE SEQUENCE</scope>
    <source>
        <strain evidence="2">CBHHK002</strain>
    </source>
</reference>
<evidence type="ECO:0000256" key="1">
    <source>
        <dbReference type="SAM" id="MobiDB-lite"/>
    </source>
</evidence>
<accession>A0AAD6ZEX3</accession>
<keyword evidence="3" id="KW-1185">Reference proteome</keyword>
<feature type="compositionally biased region" description="Low complexity" evidence="1">
    <location>
        <begin position="276"/>
        <end position="285"/>
    </location>
</feature>
<dbReference type="EMBL" id="JARIHO010000054">
    <property type="protein sequence ID" value="KAJ7319382.1"/>
    <property type="molecule type" value="Genomic_DNA"/>
</dbReference>
<evidence type="ECO:0000313" key="3">
    <source>
        <dbReference type="Proteomes" id="UP001218218"/>
    </source>
</evidence>
<feature type="compositionally biased region" description="Low complexity" evidence="1">
    <location>
        <begin position="196"/>
        <end position="212"/>
    </location>
</feature>
<comment type="caution">
    <text evidence="2">The sequence shown here is derived from an EMBL/GenBank/DDBJ whole genome shotgun (WGS) entry which is preliminary data.</text>
</comment>
<name>A0AAD6ZEX3_9AGAR</name>
<feature type="region of interest" description="Disordered" evidence="1">
    <location>
        <begin position="249"/>
        <end position="285"/>
    </location>
</feature>
<dbReference type="Proteomes" id="UP001218218">
    <property type="component" value="Unassembled WGS sequence"/>
</dbReference>
<protein>
    <submittedName>
        <fullName evidence="2">Uncharacterized protein</fullName>
    </submittedName>
</protein>
<gene>
    <name evidence="2" type="ORF">DFH08DRAFT_391332</name>
</gene>
<proteinExistence type="predicted"/>